<dbReference type="EMBL" id="PYAW01000001">
    <property type="protein sequence ID" value="PSL49160.1"/>
    <property type="molecule type" value="Genomic_DNA"/>
</dbReference>
<evidence type="ECO:0000313" key="1">
    <source>
        <dbReference type="EMBL" id="PSL49160.1"/>
    </source>
</evidence>
<name>A0A2P8HSE9_CHINA</name>
<accession>A0A2P8HSE9</accession>
<sequence length="66" mass="7793">MSEVFHQASSAVNNFYTNCLLKTNNLQRCSEKKRAKCMVIKIEECTFALLIIGELFTRRNFYRIQQ</sequence>
<protein>
    <submittedName>
        <fullName evidence="1">Uncharacterized protein</fullName>
    </submittedName>
</protein>
<gene>
    <name evidence="1" type="ORF">CLV51_101490</name>
</gene>
<reference evidence="1 2" key="1">
    <citation type="submission" date="2018-03" db="EMBL/GenBank/DDBJ databases">
        <title>Genomic Encyclopedia of Archaeal and Bacterial Type Strains, Phase II (KMG-II): from individual species to whole genera.</title>
        <authorList>
            <person name="Goeker M."/>
        </authorList>
    </citation>
    <scope>NUCLEOTIDE SEQUENCE [LARGE SCALE GENOMIC DNA]</scope>
    <source>
        <strain evidence="1 2">DSM 24859</strain>
    </source>
</reference>
<keyword evidence="2" id="KW-1185">Reference proteome</keyword>
<proteinExistence type="predicted"/>
<organism evidence="1 2">
    <name type="scientific">Chitinophaga niastensis</name>
    <dbReference type="NCBI Taxonomy" id="536980"/>
    <lineage>
        <taxon>Bacteria</taxon>
        <taxon>Pseudomonadati</taxon>
        <taxon>Bacteroidota</taxon>
        <taxon>Chitinophagia</taxon>
        <taxon>Chitinophagales</taxon>
        <taxon>Chitinophagaceae</taxon>
        <taxon>Chitinophaga</taxon>
    </lineage>
</organism>
<dbReference type="Proteomes" id="UP000240971">
    <property type="component" value="Unassembled WGS sequence"/>
</dbReference>
<evidence type="ECO:0000313" key="2">
    <source>
        <dbReference type="Proteomes" id="UP000240971"/>
    </source>
</evidence>
<comment type="caution">
    <text evidence="1">The sequence shown here is derived from an EMBL/GenBank/DDBJ whole genome shotgun (WGS) entry which is preliminary data.</text>
</comment>
<dbReference type="AlphaFoldDB" id="A0A2P8HSE9"/>